<dbReference type="EMBL" id="JACKWZ010000762">
    <property type="protein sequence ID" value="KAF9405316.1"/>
    <property type="molecule type" value="Genomic_DNA"/>
</dbReference>
<protein>
    <submittedName>
        <fullName evidence="1">Uncharacterized protein</fullName>
    </submittedName>
</protein>
<comment type="caution">
    <text evidence="1">The sequence shown here is derived from an EMBL/GenBank/DDBJ whole genome shotgun (WGS) entry which is preliminary data.</text>
</comment>
<sequence>MSRCPIYVDYRRINTASQVSYDDSVKKEARSEDYTQFQISMRRILHTSINVGAETFQEFVVPKRRQHQEAYKNIVDASVKFGQGTNSIIVSCVLTCELLASAAAKPTPDGDAARLACDMLFCTCSSIVICLLNFLKPSKFGLLLSLVFVFFSLTPFEISFSKALCEFGFSDSNMNCPLFFTTADLVMIGLDLEFTYLSLQTTCFNFFPCSTSFIMSDQSGLLLGLLRSCSILFSLSGSKGDFLNSGGGGILGGNGGGIGGGVGFSKPLWKIDHCTCIAFSEALGSGFDTGVLGSDFAGAGLVSCLVVAGLGSSLAGVGLSSTFSTGFNTTFSGAFGIGFSAAALGAAANPNNAVYFVKSLLSKNIADGGVVLSKYLLNIVDFEHVTFETTAQAFSIQFYLKKSLMYHCFLLEDQTSLNSSGRLRFYDAQDGWAHRKTWTLPEADVT</sequence>
<keyword evidence="2" id="KW-1185">Reference proteome</keyword>
<name>A0A835G2G1_SPOEX</name>
<reference evidence="1" key="1">
    <citation type="submission" date="2020-08" db="EMBL/GenBank/DDBJ databases">
        <title>Spodoptera exigua strain:BAW_Kor-Di-RS1 Genome sequencing and assembly.</title>
        <authorList>
            <person name="Kim J."/>
            <person name="Nam H.Y."/>
            <person name="Kwon M."/>
            <person name="Choi J.H."/>
            <person name="Cho S.R."/>
            <person name="Kim G.-H."/>
        </authorList>
    </citation>
    <scope>NUCLEOTIDE SEQUENCE</scope>
    <source>
        <strain evidence="1">BAW_Kor-Di-RS1</strain>
        <tissue evidence="1">Whole-body</tissue>
    </source>
</reference>
<gene>
    <name evidence="1" type="ORF">HW555_013901</name>
</gene>
<dbReference type="AlphaFoldDB" id="A0A835G2G1"/>
<evidence type="ECO:0000313" key="1">
    <source>
        <dbReference type="EMBL" id="KAF9405316.1"/>
    </source>
</evidence>
<dbReference type="Proteomes" id="UP000648187">
    <property type="component" value="Unassembled WGS sequence"/>
</dbReference>
<evidence type="ECO:0000313" key="2">
    <source>
        <dbReference type="Proteomes" id="UP000648187"/>
    </source>
</evidence>
<proteinExistence type="predicted"/>
<organism evidence="1 2">
    <name type="scientific">Spodoptera exigua</name>
    <name type="common">Beet armyworm</name>
    <name type="synonym">Noctua fulgens</name>
    <dbReference type="NCBI Taxonomy" id="7107"/>
    <lineage>
        <taxon>Eukaryota</taxon>
        <taxon>Metazoa</taxon>
        <taxon>Ecdysozoa</taxon>
        <taxon>Arthropoda</taxon>
        <taxon>Hexapoda</taxon>
        <taxon>Insecta</taxon>
        <taxon>Pterygota</taxon>
        <taxon>Neoptera</taxon>
        <taxon>Endopterygota</taxon>
        <taxon>Lepidoptera</taxon>
        <taxon>Glossata</taxon>
        <taxon>Ditrysia</taxon>
        <taxon>Noctuoidea</taxon>
        <taxon>Noctuidae</taxon>
        <taxon>Amphipyrinae</taxon>
        <taxon>Spodoptera</taxon>
    </lineage>
</organism>
<accession>A0A835G2G1</accession>